<evidence type="ECO:0000313" key="1">
    <source>
        <dbReference type="EMBL" id="KAJ1144335.1"/>
    </source>
</evidence>
<proteinExistence type="predicted"/>
<reference evidence="1" key="1">
    <citation type="journal article" date="2022" name="bioRxiv">
        <title>Sequencing and chromosome-scale assembly of the giantPleurodeles waltlgenome.</title>
        <authorList>
            <person name="Brown T."/>
            <person name="Elewa A."/>
            <person name="Iarovenko S."/>
            <person name="Subramanian E."/>
            <person name="Araus A.J."/>
            <person name="Petzold A."/>
            <person name="Susuki M."/>
            <person name="Suzuki K.-i.T."/>
            <person name="Hayashi T."/>
            <person name="Toyoda A."/>
            <person name="Oliveira C."/>
            <person name="Osipova E."/>
            <person name="Leigh N.D."/>
            <person name="Simon A."/>
            <person name="Yun M.H."/>
        </authorList>
    </citation>
    <scope>NUCLEOTIDE SEQUENCE</scope>
    <source>
        <strain evidence="1">20211129_DDA</strain>
        <tissue evidence="1">Liver</tissue>
    </source>
</reference>
<organism evidence="1 2">
    <name type="scientific">Pleurodeles waltl</name>
    <name type="common">Iberian ribbed newt</name>
    <dbReference type="NCBI Taxonomy" id="8319"/>
    <lineage>
        <taxon>Eukaryota</taxon>
        <taxon>Metazoa</taxon>
        <taxon>Chordata</taxon>
        <taxon>Craniata</taxon>
        <taxon>Vertebrata</taxon>
        <taxon>Euteleostomi</taxon>
        <taxon>Amphibia</taxon>
        <taxon>Batrachia</taxon>
        <taxon>Caudata</taxon>
        <taxon>Salamandroidea</taxon>
        <taxon>Salamandridae</taxon>
        <taxon>Pleurodelinae</taxon>
        <taxon>Pleurodeles</taxon>
    </lineage>
</organism>
<dbReference type="AlphaFoldDB" id="A0AAV7R144"/>
<evidence type="ECO:0000313" key="2">
    <source>
        <dbReference type="Proteomes" id="UP001066276"/>
    </source>
</evidence>
<keyword evidence="2" id="KW-1185">Reference proteome</keyword>
<protein>
    <submittedName>
        <fullName evidence="1">Uncharacterized protein</fullName>
    </submittedName>
</protein>
<gene>
    <name evidence="1" type="ORF">NDU88_010635</name>
</gene>
<dbReference type="EMBL" id="JANPWB010000010">
    <property type="protein sequence ID" value="KAJ1144335.1"/>
    <property type="molecule type" value="Genomic_DNA"/>
</dbReference>
<comment type="caution">
    <text evidence="1">The sequence shown here is derived from an EMBL/GenBank/DDBJ whole genome shotgun (WGS) entry which is preliminary data.</text>
</comment>
<sequence>MKSESFPSHPHPGEFVCSPLGVVPKKETGQFKLIHNLSAPHGSSVNEAINPQLCSLTCLKFLDTRQVTKRELEEAVARGTFMKVMKPVDVEILLCLSNDHPSSVELVNILVCCLR</sequence>
<dbReference type="Proteomes" id="UP001066276">
    <property type="component" value="Chromosome 6"/>
</dbReference>
<name>A0AAV7R144_PLEWA</name>
<accession>A0AAV7R144</accession>